<protein>
    <recommendedName>
        <fullName evidence="4">Right handed beta helix domain-containing protein</fullName>
    </recommendedName>
</protein>
<keyword evidence="3" id="KW-1185">Reference proteome</keyword>
<dbReference type="Proteomes" id="UP000587070">
    <property type="component" value="Unassembled WGS sequence"/>
</dbReference>
<organism evidence="2 3">
    <name type="scientific">Rhodocyclus tenuis</name>
    <name type="common">Rhodospirillum tenue</name>
    <dbReference type="NCBI Taxonomy" id="1066"/>
    <lineage>
        <taxon>Bacteria</taxon>
        <taxon>Pseudomonadati</taxon>
        <taxon>Pseudomonadota</taxon>
        <taxon>Betaproteobacteria</taxon>
        <taxon>Rhodocyclales</taxon>
        <taxon>Rhodocyclaceae</taxon>
        <taxon>Rhodocyclus</taxon>
    </lineage>
</organism>
<dbReference type="InterPro" id="IPR011050">
    <property type="entry name" value="Pectin_lyase_fold/virulence"/>
</dbReference>
<dbReference type="SUPFAM" id="SSF51126">
    <property type="entry name" value="Pectin lyase-like"/>
    <property type="match status" value="1"/>
</dbReference>
<comment type="caution">
    <text evidence="2">The sequence shown here is derived from an EMBL/GenBank/DDBJ whole genome shotgun (WGS) entry which is preliminary data.</text>
</comment>
<evidence type="ECO:0000256" key="1">
    <source>
        <dbReference type="SAM" id="MobiDB-lite"/>
    </source>
</evidence>
<dbReference type="RefSeq" id="WP_153116986.1">
    <property type="nucleotide sequence ID" value="NZ_JACIGE010000008.1"/>
</dbReference>
<reference evidence="2 3" key="1">
    <citation type="submission" date="2020-08" db="EMBL/GenBank/DDBJ databases">
        <title>Genome sequencing of Purple Non-Sulfur Bacteria from various extreme environments.</title>
        <authorList>
            <person name="Mayer M."/>
        </authorList>
    </citation>
    <scope>NUCLEOTIDE SEQUENCE [LARGE SCALE GENOMIC DNA]</scope>
    <source>
        <strain evidence="2 3">2761</strain>
    </source>
</reference>
<dbReference type="EMBL" id="JACIGE010000008">
    <property type="protein sequence ID" value="MBB4247869.1"/>
    <property type="molecule type" value="Genomic_DNA"/>
</dbReference>
<dbReference type="Gene3D" id="2.160.20.10">
    <property type="entry name" value="Single-stranded right-handed beta-helix, Pectin lyase-like"/>
    <property type="match status" value="1"/>
</dbReference>
<accession>A0A840GI59</accession>
<feature type="region of interest" description="Disordered" evidence="1">
    <location>
        <begin position="351"/>
        <end position="374"/>
    </location>
</feature>
<gene>
    <name evidence="2" type="ORF">GGD90_002255</name>
</gene>
<evidence type="ECO:0000313" key="2">
    <source>
        <dbReference type="EMBL" id="MBB4247869.1"/>
    </source>
</evidence>
<dbReference type="InterPro" id="IPR012334">
    <property type="entry name" value="Pectin_lyas_fold"/>
</dbReference>
<proteinExistence type="predicted"/>
<evidence type="ECO:0000313" key="3">
    <source>
        <dbReference type="Proteomes" id="UP000587070"/>
    </source>
</evidence>
<name>A0A840GI59_RHOTE</name>
<sequence>MKTASRIVAAASLLAFAWLGVGTVWALDAAAGRVIRIGPEREIRTLQQASRLVRDGDILEVDAGDYRRDVAVWTHDRLEFRAVGGRVRLLADGASAEGKGIWVVRGGTVSVDGFDFIGARVPDRNGAGIRFEKGVLRIRDCRFLDNENGILTASDGESALEISNSEFARNGFGDGQSHNLYVGAIARLTVTGSYFHHARVGHLLKSRARESRILYNRLTDEIGGTASYELEFPNGGVAYVIGNLIQQSSTTENPHIIAYGAEGYRGENNHLYLANNTLVDGRTQGGVFLRLAPGTRSVLAINNILVGNGSLESAGPGTYRNNFNAGWEGFERAARDDYRLAADSPLRFKGVEPPQVGRLSLRPEQQYVHPRSSRPLRVERLSPGAFQVDG</sequence>
<dbReference type="AlphaFoldDB" id="A0A840GI59"/>
<evidence type="ECO:0008006" key="4">
    <source>
        <dbReference type="Google" id="ProtNLM"/>
    </source>
</evidence>
<dbReference type="OrthoDB" id="8878147at2"/>